<dbReference type="RefSeq" id="XP_001027273.2">
    <property type="nucleotide sequence ID" value="XM_001027273.2"/>
</dbReference>
<keyword evidence="3" id="KW-1185">Reference proteome</keyword>
<feature type="compositionally biased region" description="Low complexity" evidence="1">
    <location>
        <begin position="269"/>
        <end position="284"/>
    </location>
</feature>
<protein>
    <submittedName>
        <fullName evidence="2">Uncharacterized protein</fullName>
    </submittedName>
</protein>
<dbReference type="AlphaFoldDB" id="I7MMV4"/>
<proteinExistence type="predicted"/>
<feature type="region of interest" description="Disordered" evidence="1">
    <location>
        <begin position="269"/>
        <end position="290"/>
    </location>
</feature>
<name>I7MMV4_TETTS</name>
<accession>I7MMV4</accession>
<dbReference type="GeneID" id="7842131"/>
<dbReference type="InParanoid" id="I7MMV4"/>
<dbReference type="KEGG" id="tet:TTHERM_00842570"/>
<dbReference type="Proteomes" id="UP000009168">
    <property type="component" value="Unassembled WGS sequence"/>
</dbReference>
<sequence>MINPLKDIAQCKKGLGIQLKKKFSRLGKHEKMIQQNQKVLDYTQNPIIKANIEDARTQFKRDNKVDGIKLLSEAAERSSKEVKFGQELRIDKKKINKEVKKFANKSIDKSLEDSYSYLVDNDYLQMNLSKIEENKRLIQELKEFKKLYFEKKEIQRLLKQQERKPENYLPHSLIGQEDINNSQRFLAYQESSKNLKNQRIQNMIEGGSKENRKLSLLISSGLLDTSKNIKQIIATSTELLIQDMKKNPEKFNTNQQSLYEEVVIDQQENQQDQYEQNENQENNEATNPDNLIVNYNVQGPQKDVQVMGNQNDKQQIIEKYGEKISQMGFDITLDELNFVNFDTLALFFDEFVNSTPDEKMKTLSKIQVIDSLRSYENYLFDKYRNHDISLRVKGQLEFKHLTEKENLNYIKYYIKKPSELFLMIQNIPEQSIMPSIVSQAVSKIASFRFQSKENYLAVISNYNYRALLRRCVNSCSQMSDQEFVDMVWSLGKIHKDEHGIVYEKLFNKLMEVTTEQLNQRMSQIPLKDISFLSRGYLKLHHLALNQDMNSNLLNQIQQRLENREGEQLTIFAIQGLMLYLSFLNTKQSQEIILNFLLPLLQKEEIITQLDDMSLSEICSSLACISTSNGKEIQIYLDLITPQIKKISKKLQTDTISDLMIIASASNYQSKELFQELKKRTIFNFREQKQCSEISISKILVSFAQFDVVKSLQNHVDNKESSNTNLTDNLLLFSYFPTLVFHQQSPQYIFYNKLSKEIYQVKDKMSQKWISMSLFGIASAQYKNVEFIDECVNKILQNQDSLDENIKQNPISNTNLNELAMTLFCYSNMKRSNEWSRKMIERIRNLFMQNKFKKATPIAWAQFFNTLSNTNQENELDEVEQQFAEVVYFDKIQPHIRYFTQNMIISLLFSLSRLKVDKDILFELAQLVQFSKLSNFQLYILNIALQLGNLKNLENIPDISTSSAQPRIKEVELYIKDILAQKLDFYGNQRFNYKQVINQVKQILVEITNNKNIEGKEAKLVLENFFDDNLNLMIDFYLPKEKKAIFVYTYDNCLMQEHTDTSSISDNSLSGLFQAKEKILKENGISVSYIFIHEFNKIGLDSSIENEKLLKKKYVEKLLSKQ</sequence>
<reference evidence="3" key="1">
    <citation type="journal article" date="2006" name="PLoS Biol.">
        <title>Macronuclear genome sequence of the ciliate Tetrahymena thermophila, a model eukaryote.</title>
        <authorList>
            <person name="Eisen J.A."/>
            <person name="Coyne R.S."/>
            <person name="Wu M."/>
            <person name="Wu D."/>
            <person name="Thiagarajan M."/>
            <person name="Wortman J.R."/>
            <person name="Badger J.H."/>
            <person name="Ren Q."/>
            <person name="Amedeo P."/>
            <person name="Jones K.M."/>
            <person name="Tallon L.J."/>
            <person name="Delcher A.L."/>
            <person name="Salzberg S.L."/>
            <person name="Silva J.C."/>
            <person name="Haas B.J."/>
            <person name="Majoros W.H."/>
            <person name="Farzad M."/>
            <person name="Carlton J.M."/>
            <person name="Smith R.K. Jr."/>
            <person name="Garg J."/>
            <person name="Pearlman R.E."/>
            <person name="Karrer K.M."/>
            <person name="Sun L."/>
            <person name="Manning G."/>
            <person name="Elde N.C."/>
            <person name="Turkewitz A.P."/>
            <person name="Asai D.J."/>
            <person name="Wilkes D.E."/>
            <person name="Wang Y."/>
            <person name="Cai H."/>
            <person name="Collins K."/>
            <person name="Stewart B.A."/>
            <person name="Lee S.R."/>
            <person name="Wilamowska K."/>
            <person name="Weinberg Z."/>
            <person name="Ruzzo W.L."/>
            <person name="Wloga D."/>
            <person name="Gaertig J."/>
            <person name="Frankel J."/>
            <person name="Tsao C.-C."/>
            <person name="Gorovsky M.A."/>
            <person name="Keeling P.J."/>
            <person name="Waller R.F."/>
            <person name="Patron N.J."/>
            <person name="Cherry J.M."/>
            <person name="Stover N.A."/>
            <person name="Krieger C.J."/>
            <person name="del Toro C."/>
            <person name="Ryder H.F."/>
            <person name="Williamson S.C."/>
            <person name="Barbeau R.A."/>
            <person name="Hamilton E.P."/>
            <person name="Orias E."/>
        </authorList>
    </citation>
    <scope>NUCLEOTIDE SEQUENCE [LARGE SCALE GENOMIC DNA]</scope>
    <source>
        <strain evidence="3">SB210</strain>
    </source>
</reference>
<evidence type="ECO:0000313" key="3">
    <source>
        <dbReference type="Proteomes" id="UP000009168"/>
    </source>
</evidence>
<evidence type="ECO:0000256" key="1">
    <source>
        <dbReference type="SAM" id="MobiDB-lite"/>
    </source>
</evidence>
<dbReference type="EMBL" id="GG662249">
    <property type="protein sequence ID" value="EAS07031.2"/>
    <property type="molecule type" value="Genomic_DNA"/>
</dbReference>
<organism evidence="2 3">
    <name type="scientific">Tetrahymena thermophila (strain SB210)</name>
    <dbReference type="NCBI Taxonomy" id="312017"/>
    <lineage>
        <taxon>Eukaryota</taxon>
        <taxon>Sar</taxon>
        <taxon>Alveolata</taxon>
        <taxon>Ciliophora</taxon>
        <taxon>Intramacronucleata</taxon>
        <taxon>Oligohymenophorea</taxon>
        <taxon>Hymenostomatida</taxon>
        <taxon>Tetrahymenina</taxon>
        <taxon>Tetrahymenidae</taxon>
        <taxon>Tetrahymena</taxon>
    </lineage>
</organism>
<evidence type="ECO:0000313" key="2">
    <source>
        <dbReference type="EMBL" id="EAS07031.2"/>
    </source>
</evidence>
<dbReference type="eggNOG" id="ENOG502SU3H">
    <property type="taxonomic scope" value="Eukaryota"/>
</dbReference>
<gene>
    <name evidence="2" type="ORF">TTHERM_00842570</name>
</gene>